<feature type="transmembrane region" description="Helical" evidence="1">
    <location>
        <begin position="32"/>
        <end position="52"/>
    </location>
</feature>
<dbReference type="EMBL" id="FMKA01000043">
    <property type="protein sequence ID" value="SCP99488.1"/>
    <property type="molecule type" value="Genomic_DNA"/>
</dbReference>
<keyword evidence="1" id="KW-0812">Transmembrane</keyword>
<keyword evidence="1" id="KW-0472">Membrane</keyword>
<protein>
    <submittedName>
        <fullName evidence="2">Uncharacterized protein</fullName>
    </submittedName>
</protein>
<dbReference type="AlphaFoldDB" id="A0A1D3TYF1"/>
<reference evidence="2 3" key="1">
    <citation type="submission" date="2016-09" db="EMBL/GenBank/DDBJ databases">
        <authorList>
            <person name="Capua I."/>
            <person name="De Benedictis P."/>
            <person name="Joannis T."/>
            <person name="Lombin L.H."/>
            <person name="Cattoli G."/>
        </authorList>
    </citation>
    <scope>NUCLEOTIDE SEQUENCE [LARGE SCALE GENOMIC DNA]</scope>
    <source>
        <strain evidence="2 3">GluBS11</strain>
    </source>
</reference>
<dbReference type="Proteomes" id="UP000199315">
    <property type="component" value="Unassembled WGS sequence"/>
</dbReference>
<dbReference type="OrthoDB" id="2086931at2"/>
<dbReference type="RefSeq" id="WP_091236830.1">
    <property type="nucleotide sequence ID" value="NZ_FMKA01000043.1"/>
</dbReference>
<gene>
    <name evidence="2" type="ORF">SAMN05421730_10439</name>
</gene>
<sequence>MKSDREFLDGIYEKVEKAESDQPPKIRKRARYVKYAGMAAGFLVLAFSAMFLNRFTKSDDQNAATPAAYEVRMVDFSEQLIAQASDIVEVEARDDNGGMVVDITRSFKSSGNDLKGLPVADLEAAGLSAGQSAVVFVDADAGGTSVMDVFIGDADHLSYTNQYGETIELERLTGLENEGKKER</sequence>
<name>A0A1D3TYF1_9FIRM</name>
<keyword evidence="3" id="KW-1185">Reference proteome</keyword>
<evidence type="ECO:0000313" key="2">
    <source>
        <dbReference type="EMBL" id="SCP99488.1"/>
    </source>
</evidence>
<evidence type="ECO:0000313" key="3">
    <source>
        <dbReference type="Proteomes" id="UP000199315"/>
    </source>
</evidence>
<proteinExistence type="predicted"/>
<organism evidence="2 3">
    <name type="scientific">Anaerobium acetethylicum</name>
    <dbReference type="NCBI Taxonomy" id="1619234"/>
    <lineage>
        <taxon>Bacteria</taxon>
        <taxon>Bacillati</taxon>
        <taxon>Bacillota</taxon>
        <taxon>Clostridia</taxon>
        <taxon>Lachnospirales</taxon>
        <taxon>Lachnospiraceae</taxon>
        <taxon>Anaerobium</taxon>
    </lineage>
</organism>
<dbReference type="STRING" id="1619234.SAMN05421730_10439"/>
<evidence type="ECO:0000256" key="1">
    <source>
        <dbReference type="SAM" id="Phobius"/>
    </source>
</evidence>
<keyword evidence="1" id="KW-1133">Transmembrane helix</keyword>
<accession>A0A1D3TYF1</accession>